<comment type="similarity">
    <text evidence="2 7">Belongs to the EF-1-beta/EF-1-delta family.</text>
</comment>
<dbReference type="Proteomes" id="UP000028501">
    <property type="component" value="Chromosome"/>
</dbReference>
<evidence type="ECO:0000259" key="8">
    <source>
        <dbReference type="SMART" id="SM00888"/>
    </source>
</evidence>
<dbReference type="InterPro" id="IPR036219">
    <property type="entry name" value="eEF-1beta-like_sf"/>
</dbReference>
<dbReference type="NCBIfam" id="NF001670">
    <property type="entry name" value="PRK00435.1"/>
    <property type="match status" value="1"/>
</dbReference>
<organism evidence="9 10">
    <name type="scientific">Archaeoglobus fulgidus DSM 8774</name>
    <dbReference type="NCBI Taxonomy" id="1344584"/>
    <lineage>
        <taxon>Archaea</taxon>
        <taxon>Methanobacteriati</taxon>
        <taxon>Methanobacteriota</taxon>
        <taxon>Archaeoglobi</taxon>
        <taxon>Archaeoglobales</taxon>
        <taxon>Archaeoglobaceae</taxon>
        <taxon>Archaeoglobus</taxon>
    </lineage>
</organism>
<dbReference type="KEGG" id="afg:AFULGI_00006500"/>
<dbReference type="Pfam" id="PF00736">
    <property type="entry name" value="EF1_GNE"/>
    <property type="match status" value="1"/>
</dbReference>
<dbReference type="RefSeq" id="WP_048095188.1">
    <property type="nucleotide sequence ID" value="NZ_CP006577.1"/>
</dbReference>
<evidence type="ECO:0000256" key="4">
    <source>
        <dbReference type="ARBA" id="ARBA00022768"/>
    </source>
</evidence>
<evidence type="ECO:0000256" key="6">
    <source>
        <dbReference type="ARBA" id="ARBA00032274"/>
    </source>
</evidence>
<dbReference type="SUPFAM" id="SSF54984">
    <property type="entry name" value="eEF-1beta-like"/>
    <property type="match status" value="1"/>
</dbReference>
<dbReference type="PANTHER" id="PTHR39647">
    <property type="entry name" value="ELONGATION FACTOR 1-BETA"/>
    <property type="match status" value="1"/>
</dbReference>
<comment type="function">
    <text evidence="1 7">Promotes the exchange of GDP for GTP in EF-1-alpha/GDP, thus allowing the regeneration of EF-1-alpha/GTP that could then be used to form the ternary complex EF-1-alpha/GTP/AAtRNA.</text>
</comment>
<gene>
    <name evidence="7" type="primary">ef1b</name>
    <name evidence="9" type="ORF">AFULGI_00006500</name>
</gene>
<evidence type="ECO:0000256" key="7">
    <source>
        <dbReference type="HAMAP-Rule" id="MF_00043"/>
    </source>
</evidence>
<sequence>MGSVMMKIRVMPSDVDVDLNEVLEKIKNIQMEGVEIRDSAIQPIAFGLKAIVLMAVMPDMEGIGDRYVEEIGKIEGVESVEIEDMELL</sequence>
<evidence type="ECO:0000256" key="2">
    <source>
        <dbReference type="ARBA" id="ARBA00007411"/>
    </source>
</evidence>
<dbReference type="Gene3D" id="3.30.70.60">
    <property type="match status" value="1"/>
</dbReference>
<dbReference type="InterPro" id="IPR004542">
    <property type="entry name" value="Transl_elong_EF1B_B_arc"/>
</dbReference>
<dbReference type="PIRSF" id="PIRSF006521">
    <property type="entry name" value="Transl_elong_EF1B_B_arc"/>
    <property type="match status" value="1"/>
</dbReference>
<dbReference type="HOGENOM" id="CLU_165896_0_0_2"/>
<keyword evidence="5 7" id="KW-0648">Protein biosynthesis</keyword>
<feature type="domain" description="Translation elongation factor EF1B beta/delta subunit guanine nucleotide exchange" evidence="8">
    <location>
        <begin position="3"/>
        <end position="88"/>
    </location>
</feature>
<dbReference type="GeneID" id="24794175"/>
<dbReference type="NCBIfam" id="TIGR00489">
    <property type="entry name" value="aEF-1_beta"/>
    <property type="match status" value="1"/>
</dbReference>
<proteinExistence type="inferred from homology"/>
<evidence type="ECO:0000256" key="1">
    <source>
        <dbReference type="ARBA" id="ARBA00003815"/>
    </source>
</evidence>
<evidence type="ECO:0000313" key="9">
    <source>
        <dbReference type="EMBL" id="AIG97451.1"/>
    </source>
</evidence>
<protein>
    <recommendedName>
        <fullName evidence="3 7">Elongation factor 1-beta</fullName>
        <shortName evidence="7">EF-1-beta</shortName>
    </recommendedName>
    <alternativeName>
        <fullName evidence="6 7">aEF-1beta</fullName>
    </alternativeName>
</protein>
<dbReference type="HAMAP" id="MF_00043">
    <property type="entry name" value="EF1_beta"/>
    <property type="match status" value="1"/>
</dbReference>
<evidence type="ECO:0000256" key="5">
    <source>
        <dbReference type="ARBA" id="ARBA00022917"/>
    </source>
</evidence>
<dbReference type="EMBL" id="CP006577">
    <property type="protein sequence ID" value="AIG97451.1"/>
    <property type="molecule type" value="Genomic_DNA"/>
</dbReference>
<dbReference type="CDD" id="cd00292">
    <property type="entry name" value="EF1B"/>
    <property type="match status" value="1"/>
</dbReference>
<dbReference type="AlphaFoldDB" id="A0A075WBW6"/>
<evidence type="ECO:0000256" key="3">
    <source>
        <dbReference type="ARBA" id="ARBA00017600"/>
    </source>
</evidence>
<keyword evidence="4 7" id="KW-0251">Elongation factor</keyword>
<dbReference type="InterPro" id="IPR014717">
    <property type="entry name" value="Transl_elong_EF1B/ribsomal_bS6"/>
</dbReference>
<accession>A0A075WBW6</accession>
<name>A0A075WBW6_ARCFL</name>
<dbReference type="GO" id="GO:0003746">
    <property type="term" value="F:translation elongation factor activity"/>
    <property type="evidence" value="ECO:0007669"/>
    <property type="project" value="UniProtKB-UniRule"/>
</dbReference>
<evidence type="ECO:0000313" key="10">
    <source>
        <dbReference type="Proteomes" id="UP000028501"/>
    </source>
</evidence>
<dbReference type="InterPro" id="IPR014038">
    <property type="entry name" value="EF1B_bsu/dsu_GNE"/>
</dbReference>
<reference evidence="9 10" key="1">
    <citation type="submission" date="2013-07" db="EMBL/GenBank/DDBJ databases">
        <title>Genome of Archaeoglobus fulgidus.</title>
        <authorList>
            <person name="Fiebig A."/>
            <person name="Birkeland N.-K."/>
        </authorList>
    </citation>
    <scope>NUCLEOTIDE SEQUENCE [LARGE SCALE GENOMIC DNA]</scope>
    <source>
        <strain evidence="9 10">DSM 8774</strain>
    </source>
</reference>
<dbReference type="SMART" id="SM00888">
    <property type="entry name" value="EF1_GNE"/>
    <property type="match status" value="1"/>
</dbReference>
<dbReference type="PANTHER" id="PTHR39647:SF1">
    <property type="entry name" value="ELONGATION FACTOR 1-BETA"/>
    <property type="match status" value="1"/>
</dbReference>